<dbReference type="EMBL" id="CP117411">
    <property type="protein sequence ID" value="WCT72862.1"/>
    <property type="molecule type" value="Genomic_DNA"/>
</dbReference>
<dbReference type="Proteomes" id="UP001220395">
    <property type="component" value="Chromosome"/>
</dbReference>
<gene>
    <name evidence="1" type="ORF">PQ455_14635</name>
</gene>
<organism evidence="1 2">
    <name type="scientific">Sphingomonas naphthae</name>
    <dbReference type="NCBI Taxonomy" id="1813468"/>
    <lineage>
        <taxon>Bacteria</taxon>
        <taxon>Pseudomonadati</taxon>
        <taxon>Pseudomonadota</taxon>
        <taxon>Alphaproteobacteria</taxon>
        <taxon>Sphingomonadales</taxon>
        <taxon>Sphingomonadaceae</taxon>
        <taxon>Sphingomonas</taxon>
    </lineage>
</organism>
<sequence>MRPLDPAVFAHLRRSVTTRTDEALMAQFGISYNTWRKLEAGLPIRPSLASRIEARFGGAQADA</sequence>
<protein>
    <recommendedName>
        <fullName evidence="3">XRE family transcriptional regulator</fullName>
    </recommendedName>
</protein>
<reference evidence="1 2" key="1">
    <citation type="submission" date="2023-02" db="EMBL/GenBank/DDBJ databases">
        <title>Genome sequence of Sphingomonas naphthae.</title>
        <authorList>
            <person name="Kim S."/>
            <person name="Heo J."/>
            <person name="Kwon S.-W."/>
        </authorList>
    </citation>
    <scope>NUCLEOTIDE SEQUENCE [LARGE SCALE GENOMIC DNA]</scope>
    <source>
        <strain evidence="1 2">KACC 18716</strain>
    </source>
</reference>
<name>A0ABY7TI31_9SPHN</name>
<evidence type="ECO:0000313" key="2">
    <source>
        <dbReference type="Proteomes" id="UP001220395"/>
    </source>
</evidence>
<evidence type="ECO:0008006" key="3">
    <source>
        <dbReference type="Google" id="ProtNLM"/>
    </source>
</evidence>
<proteinExistence type="predicted"/>
<accession>A0ABY7TI31</accession>
<keyword evidence="2" id="KW-1185">Reference proteome</keyword>
<dbReference type="RefSeq" id="WP_273686835.1">
    <property type="nucleotide sequence ID" value="NZ_CP117411.1"/>
</dbReference>
<evidence type="ECO:0000313" key="1">
    <source>
        <dbReference type="EMBL" id="WCT72862.1"/>
    </source>
</evidence>